<dbReference type="PROSITE" id="PS50819">
    <property type="entry name" value="INTEIN_ENDONUCLEASE"/>
    <property type="match status" value="1"/>
</dbReference>
<reference evidence="3" key="1">
    <citation type="submission" date="2017-09" db="EMBL/GenBank/DDBJ databases">
        <title>The Reconstruction of 2,631 Draft Metagenome-Assembled Genomes from the Global Oceans.</title>
        <authorList>
            <person name="Tully B.J."/>
            <person name="Graham E.D."/>
            <person name="Heidelberg J.F."/>
        </authorList>
    </citation>
    <scope>NUCLEOTIDE SEQUENCE [LARGE SCALE GENOMIC DNA]</scope>
</reference>
<dbReference type="AlphaFoldDB" id="A0A2D6LQ71"/>
<dbReference type="InterPro" id="IPR027434">
    <property type="entry name" value="Homing_endonucl"/>
</dbReference>
<dbReference type="GO" id="GO:0016539">
    <property type="term" value="P:intein-mediated protein splicing"/>
    <property type="evidence" value="ECO:0007669"/>
    <property type="project" value="InterPro"/>
</dbReference>
<evidence type="ECO:0000259" key="1">
    <source>
        <dbReference type="PROSITE" id="PS50819"/>
    </source>
</evidence>
<feature type="domain" description="DOD-type homing endonuclease" evidence="1">
    <location>
        <begin position="100"/>
        <end position="242"/>
    </location>
</feature>
<dbReference type="SUPFAM" id="SSF55608">
    <property type="entry name" value="Homing endonucleases"/>
    <property type="match status" value="1"/>
</dbReference>
<accession>A0A2D6LQ71</accession>
<dbReference type="PRINTS" id="PR00379">
    <property type="entry name" value="INTEIN"/>
</dbReference>
<organism evidence="2 3">
    <name type="scientific">Candidatus Iainarchaeum sp</name>
    <dbReference type="NCBI Taxonomy" id="3101447"/>
    <lineage>
        <taxon>Archaea</taxon>
        <taxon>Candidatus Iainarchaeota</taxon>
        <taxon>Candidatus Iainarchaeia</taxon>
        <taxon>Candidatus Iainarchaeales</taxon>
        <taxon>Candidatus Iainarchaeaceae</taxon>
        <taxon>Candidatus Iainarchaeum</taxon>
    </lineage>
</organism>
<sequence length="298" mass="34312">MEKTLFVDIGSGKQASILREIKNKSGLNWNEIAKILKVKRRMIFHYLRETSKIRFHKLIFLGIETDFDLKKLYTLNIVKSNYFQKKEISQPELNEGLAEFLGAMAGDGNIYGKNNRVSITCSAIVDYDYVVNVIGKKFEKLFGLEPTFVTKNGAIRCLIYSKELVLFLSEKCKFVIGNRKNKTFIPKVILKNEKLLCAYLRGLFDTDGSFHRKRENSGVVEYISCSPNFLNQIKEALISLGFKASLSGKSVYIYDQKQLDTFFKLIKPSNIKHTIKYQIFKETRKVPTHKEYVKAAIV</sequence>
<dbReference type="EMBL" id="NZBD01000015">
    <property type="protein sequence ID" value="MAG18325.1"/>
    <property type="molecule type" value="Genomic_DNA"/>
</dbReference>
<dbReference type="InterPro" id="IPR006142">
    <property type="entry name" value="INTEIN"/>
</dbReference>
<name>A0A2D6LQ71_9ARCH</name>
<proteinExistence type="predicted"/>
<evidence type="ECO:0000313" key="3">
    <source>
        <dbReference type="Proteomes" id="UP000226712"/>
    </source>
</evidence>
<dbReference type="Proteomes" id="UP000226712">
    <property type="component" value="Unassembled WGS sequence"/>
</dbReference>
<protein>
    <recommendedName>
        <fullName evidence="1">DOD-type homing endonuclease domain-containing protein</fullName>
    </recommendedName>
</protein>
<dbReference type="Pfam" id="PF14528">
    <property type="entry name" value="LAGLIDADG_3"/>
    <property type="match status" value="1"/>
</dbReference>
<dbReference type="InterPro" id="IPR004042">
    <property type="entry name" value="Intein_endonuc_central"/>
</dbReference>
<dbReference type="InterPro" id="IPR004860">
    <property type="entry name" value="LAGLIDADG_dom"/>
</dbReference>
<gene>
    <name evidence="2" type="ORF">CL944_02530</name>
</gene>
<dbReference type="GO" id="GO:0004519">
    <property type="term" value="F:endonuclease activity"/>
    <property type="evidence" value="ECO:0007669"/>
    <property type="project" value="InterPro"/>
</dbReference>
<evidence type="ECO:0000313" key="2">
    <source>
        <dbReference type="EMBL" id="MAG18325.1"/>
    </source>
</evidence>
<comment type="caution">
    <text evidence="2">The sequence shown here is derived from an EMBL/GenBank/DDBJ whole genome shotgun (WGS) entry which is preliminary data.</text>
</comment>
<dbReference type="Gene3D" id="3.10.28.10">
    <property type="entry name" value="Homing endonucleases"/>
    <property type="match status" value="1"/>
</dbReference>